<feature type="transmembrane region" description="Helical" evidence="7">
    <location>
        <begin position="133"/>
        <end position="162"/>
    </location>
</feature>
<feature type="transmembrane region" description="Helical" evidence="7">
    <location>
        <begin position="15"/>
        <end position="36"/>
    </location>
</feature>
<organism evidence="8 9">
    <name type="scientific">Limnobacter thiooxidans</name>
    <dbReference type="NCBI Taxonomy" id="131080"/>
    <lineage>
        <taxon>Bacteria</taxon>
        <taxon>Pseudomonadati</taxon>
        <taxon>Pseudomonadota</taxon>
        <taxon>Betaproteobacteria</taxon>
        <taxon>Burkholderiales</taxon>
        <taxon>Burkholderiaceae</taxon>
        <taxon>Limnobacter</taxon>
    </lineage>
</organism>
<evidence type="ECO:0000313" key="9">
    <source>
        <dbReference type="Proteomes" id="UP001329151"/>
    </source>
</evidence>
<protein>
    <recommendedName>
        <fullName evidence="10">Type III secretion protein T</fullName>
    </recommendedName>
</protein>
<sequence>MEELFIGTGDPLREFVSVLSYHLPRTIAFMLFFPLLSKANGSNLIKMSVGSALILYPVLASTQYFTAPQTAPAFTLLTFLSEVLIGSLLGLIIAFPYYAFKGFGALVDVYRGATFAGQVTGNDAGEELPIETLFGYFFTALILAGPGLHAVSVHLLQSYLLMPPGTFSLLGADLWLQTLLRLAADCLTFAVLLSGPVLIAVLAVELAVQIISAFAQQLQVYSMEYSLKSLFGILALVGLLHFAEEDIFWLFRQYSESLNTLLEVGR</sequence>
<evidence type="ECO:0000256" key="1">
    <source>
        <dbReference type="ARBA" id="ARBA00004651"/>
    </source>
</evidence>
<dbReference type="GO" id="GO:0005886">
    <property type="term" value="C:plasma membrane"/>
    <property type="evidence" value="ECO:0007669"/>
    <property type="project" value="UniProtKB-SubCell"/>
</dbReference>
<evidence type="ECO:0000313" key="8">
    <source>
        <dbReference type="EMBL" id="BET27554.1"/>
    </source>
</evidence>
<accession>A0AA86M9A9</accession>
<dbReference type="AlphaFoldDB" id="A0AA86M9A9"/>
<keyword evidence="3" id="KW-1003">Cell membrane</keyword>
<feature type="transmembrane region" description="Helical" evidence="7">
    <location>
        <begin position="48"/>
        <end position="67"/>
    </location>
</feature>
<evidence type="ECO:0008006" key="10">
    <source>
        <dbReference type="Google" id="ProtNLM"/>
    </source>
</evidence>
<evidence type="ECO:0000256" key="4">
    <source>
        <dbReference type="ARBA" id="ARBA00022692"/>
    </source>
</evidence>
<evidence type="ECO:0000256" key="2">
    <source>
        <dbReference type="ARBA" id="ARBA00009772"/>
    </source>
</evidence>
<proteinExistence type="inferred from homology"/>
<comment type="similarity">
    <text evidence="2">Belongs to the FliR/MopE/SpaR family.</text>
</comment>
<dbReference type="RefSeq" id="WP_130557380.1">
    <property type="nucleotide sequence ID" value="NZ_AP028947.1"/>
</dbReference>
<gene>
    <name evidence="8" type="ORF">RGQ30_30550</name>
</gene>
<evidence type="ECO:0000256" key="6">
    <source>
        <dbReference type="ARBA" id="ARBA00023136"/>
    </source>
</evidence>
<reference evidence="8 9" key="1">
    <citation type="submission" date="2023-10" db="EMBL/GenBank/DDBJ databases">
        <title>Complete Genome Sequence of Limnobacter thiooxidans CS-K2T, Isolated from freshwater lake sediments in Bavaria, Germany.</title>
        <authorList>
            <person name="Naruki M."/>
            <person name="Watanabe A."/>
            <person name="Warashina T."/>
            <person name="Morita T."/>
            <person name="Arakawa K."/>
        </authorList>
    </citation>
    <scope>NUCLEOTIDE SEQUENCE [LARGE SCALE GENOMIC DNA]</scope>
    <source>
        <strain evidence="8 9">CS-K2</strain>
    </source>
</reference>
<dbReference type="GO" id="GO:0006605">
    <property type="term" value="P:protein targeting"/>
    <property type="evidence" value="ECO:0007669"/>
    <property type="project" value="InterPro"/>
</dbReference>
<keyword evidence="6 7" id="KW-0472">Membrane</keyword>
<evidence type="ECO:0000256" key="7">
    <source>
        <dbReference type="SAM" id="Phobius"/>
    </source>
</evidence>
<keyword evidence="4 7" id="KW-0812">Transmembrane</keyword>
<dbReference type="PANTHER" id="PTHR30065">
    <property type="entry name" value="FLAGELLAR BIOSYNTHETIC PROTEIN FLIR"/>
    <property type="match status" value="1"/>
</dbReference>
<keyword evidence="5 7" id="KW-1133">Transmembrane helix</keyword>
<keyword evidence="9" id="KW-1185">Reference proteome</keyword>
<dbReference type="PANTHER" id="PTHR30065:SF1">
    <property type="entry name" value="SURFACE PRESENTATION OF ANTIGENS PROTEIN SPAR"/>
    <property type="match status" value="1"/>
</dbReference>
<evidence type="ECO:0000256" key="5">
    <source>
        <dbReference type="ARBA" id="ARBA00022989"/>
    </source>
</evidence>
<feature type="transmembrane region" description="Helical" evidence="7">
    <location>
        <begin position="73"/>
        <end position="100"/>
    </location>
</feature>
<dbReference type="EMBL" id="AP028947">
    <property type="protein sequence ID" value="BET27554.1"/>
    <property type="molecule type" value="Genomic_DNA"/>
</dbReference>
<comment type="subcellular location">
    <subcellularLocation>
        <location evidence="1">Cell membrane</location>
        <topology evidence="1">Multi-pass membrane protein</topology>
    </subcellularLocation>
</comment>
<name>A0AA86M9A9_9BURK</name>
<dbReference type="PRINTS" id="PR00953">
    <property type="entry name" value="TYPE3IMRPROT"/>
</dbReference>
<evidence type="ECO:0000256" key="3">
    <source>
        <dbReference type="ARBA" id="ARBA00022475"/>
    </source>
</evidence>
<dbReference type="Proteomes" id="UP001329151">
    <property type="component" value="Chromosome"/>
</dbReference>
<dbReference type="Pfam" id="PF01311">
    <property type="entry name" value="Bac_export_1"/>
    <property type="match status" value="1"/>
</dbReference>
<dbReference type="KEGG" id="lto:RGQ30_30550"/>
<dbReference type="InterPro" id="IPR002010">
    <property type="entry name" value="T3SS_IM_R"/>
</dbReference>
<feature type="transmembrane region" description="Helical" evidence="7">
    <location>
        <begin position="225"/>
        <end position="243"/>
    </location>
</feature>
<feature type="transmembrane region" description="Helical" evidence="7">
    <location>
        <begin position="182"/>
        <end position="204"/>
    </location>
</feature>